<keyword evidence="4" id="KW-0808">Transferase</keyword>
<keyword evidence="3" id="KW-0472">Membrane</keyword>
<dbReference type="PANTHER" id="PTHR10695">
    <property type="entry name" value="DEPHOSPHO-COA KINASE-RELATED"/>
    <property type="match status" value="1"/>
</dbReference>
<dbReference type="NCBIfam" id="TIGR00152">
    <property type="entry name" value="dephospho-CoA kinase"/>
    <property type="match status" value="1"/>
</dbReference>
<dbReference type="Proteomes" id="UP000186804">
    <property type="component" value="Unassembled WGS sequence"/>
</dbReference>
<dbReference type="InterPro" id="IPR027417">
    <property type="entry name" value="P-loop_NTPase"/>
</dbReference>
<dbReference type="HAMAP" id="MF_00376">
    <property type="entry name" value="Dephospho_CoA_kinase"/>
    <property type="match status" value="1"/>
</dbReference>
<dbReference type="EMBL" id="LRBS01000064">
    <property type="protein sequence ID" value="OII76418.1"/>
    <property type="molecule type" value="Genomic_DNA"/>
</dbReference>
<keyword evidence="2" id="KW-0067">ATP-binding</keyword>
<comment type="caution">
    <text evidence="4">The sequence shown here is derived from an EMBL/GenBank/DDBJ whole genome shotgun (WGS) entry which is preliminary data.</text>
</comment>
<dbReference type="Gene3D" id="3.40.50.300">
    <property type="entry name" value="P-loop containing nucleotide triphosphate hydrolases"/>
    <property type="match status" value="1"/>
</dbReference>
<dbReference type="SUPFAM" id="SSF52540">
    <property type="entry name" value="P-loop containing nucleoside triphosphate hydrolases"/>
    <property type="match status" value="1"/>
</dbReference>
<gene>
    <name evidence="4" type="ORF">cand_002190</name>
</gene>
<organism evidence="4 5">
    <name type="scientific">Cryptosporidium andersoni</name>
    <dbReference type="NCBI Taxonomy" id="117008"/>
    <lineage>
        <taxon>Eukaryota</taxon>
        <taxon>Sar</taxon>
        <taxon>Alveolata</taxon>
        <taxon>Apicomplexa</taxon>
        <taxon>Conoidasida</taxon>
        <taxon>Coccidia</taxon>
        <taxon>Eucoccidiorida</taxon>
        <taxon>Eimeriorina</taxon>
        <taxon>Cryptosporidiidae</taxon>
        <taxon>Cryptosporidium</taxon>
    </lineage>
</organism>
<dbReference type="PROSITE" id="PS51219">
    <property type="entry name" value="DPCK"/>
    <property type="match status" value="1"/>
</dbReference>
<dbReference type="OrthoDB" id="247245at2759"/>
<keyword evidence="3" id="KW-0812">Transmembrane</keyword>
<proteinExistence type="inferred from homology"/>
<evidence type="ECO:0000256" key="3">
    <source>
        <dbReference type="SAM" id="Phobius"/>
    </source>
</evidence>
<evidence type="ECO:0000256" key="2">
    <source>
        <dbReference type="ARBA" id="ARBA00022840"/>
    </source>
</evidence>
<dbReference type="GeneID" id="92364404"/>
<keyword evidence="3" id="KW-1133">Transmembrane helix</keyword>
<evidence type="ECO:0000256" key="1">
    <source>
        <dbReference type="ARBA" id="ARBA00022741"/>
    </source>
</evidence>
<dbReference type="GO" id="GO:0005524">
    <property type="term" value="F:ATP binding"/>
    <property type="evidence" value="ECO:0007669"/>
    <property type="project" value="UniProtKB-KW"/>
</dbReference>
<keyword evidence="4" id="KW-0418">Kinase</keyword>
<name>A0A1J4MQ95_9CRYT</name>
<dbReference type="CDD" id="cd02022">
    <property type="entry name" value="DPCK"/>
    <property type="match status" value="1"/>
</dbReference>
<dbReference type="Pfam" id="PF01121">
    <property type="entry name" value="CoaE"/>
    <property type="match status" value="1"/>
</dbReference>
<dbReference type="PANTHER" id="PTHR10695:SF46">
    <property type="entry name" value="BIFUNCTIONAL COENZYME A SYNTHASE-RELATED"/>
    <property type="match status" value="1"/>
</dbReference>
<sequence>MLLGYLIKFVFILSSFIFVYLINLKLRRFPNYILSQIIILIFIYQLYKYFIINSNIIILITPFLFLIQRISVIGLTGGVACGKTVATNFLEQHGFTIIDMDIISRKILMKDYPAYKSVIKKFGNEILLENGEINRQKLRYIVFKDESKRKILNKMTHYYIFIETLKTLIWNRIILFKSNVIIVSPLLFESKIFTWICSPIYTIATTEERQYNFLINRDNCDSDIASSMIYSQLSIKTKCKLSDKVIWNNSNIKDFKYSIIEAFNLCLCFF</sequence>
<dbReference type="InterPro" id="IPR001977">
    <property type="entry name" value="Depp_CoAkinase"/>
</dbReference>
<dbReference type="GO" id="GO:0015937">
    <property type="term" value="P:coenzyme A biosynthetic process"/>
    <property type="evidence" value="ECO:0007669"/>
    <property type="project" value="InterPro"/>
</dbReference>
<protein>
    <submittedName>
        <fullName evidence="4">Dephospho-kinase family protein</fullName>
    </submittedName>
</protein>
<keyword evidence="1" id="KW-0547">Nucleotide-binding</keyword>
<keyword evidence="5" id="KW-1185">Reference proteome</keyword>
<dbReference type="VEuPathDB" id="CryptoDB:cand_002190"/>
<feature type="transmembrane region" description="Helical" evidence="3">
    <location>
        <begin position="6"/>
        <end position="22"/>
    </location>
</feature>
<accession>A0A1J4MQ95</accession>
<evidence type="ECO:0000313" key="5">
    <source>
        <dbReference type="Proteomes" id="UP000186804"/>
    </source>
</evidence>
<dbReference type="RefSeq" id="XP_067068264.1">
    <property type="nucleotide sequence ID" value="XM_067210467.1"/>
</dbReference>
<reference evidence="4 5" key="1">
    <citation type="submission" date="2016-10" db="EMBL/GenBank/DDBJ databases">
        <title>Reductive evolution of mitochondrial metabolism and differential evolution of invasion-related proteins in Cryptosporidium.</title>
        <authorList>
            <person name="Liu S."/>
            <person name="Roellig D.M."/>
            <person name="Guo Y."/>
            <person name="Li N."/>
            <person name="Frace M.A."/>
            <person name="Tang K."/>
            <person name="Zhang L."/>
            <person name="Feng Y."/>
            <person name="Xiao L."/>
        </authorList>
    </citation>
    <scope>NUCLEOTIDE SEQUENCE [LARGE SCALE GENOMIC DNA]</scope>
    <source>
        <strain evidence="4">30847</strain>
    </source>
</reference>
<dbReference type="GO" id="GO:0004140">
    <property type="term" value="F:dephospho-CoA kinase activity"/>
    <property type="evidence" value="ECO:0007669"/>
    <property type="project" value="InterPro"/>
</dbReference>
<evidence type="ECO:0000313" key="4">
    <source>
        <dbReference type="EMBL" id="OII76418.1"/>
    </source>
</evidence>
<dbReference type="AlphaFoldDB" id="A0A1J4MQ95"/>